<dbReference type="Proteomes" id="UP000189733">
    <property type="component" value="Unassembled WGS sequence"/>
</dbReference>
<dbReference type="AlphaFoldDB" id="A0A1T4VJ52"/>
<reference evidence="2 3" key="1">
    <citation type="submission" date="2017-02" db="EMBL/GenBank/DDBJ databases">
        <authorList>
            <person name="Peterson S.W."/>
        </authorList>
    </citation>
    <scope>NUCLEOTIDE SEQUENCE [LARGE SCALE GENOMIC DNA]</scope>
    <source>
        <strain evidence="2 3">DSM 18034</strain>
    </source>
</reference>
<dbReference type="STRING" id="1121442.SAMN02745702_00438"/>
<dbReference type="EMBL" id="FUYA01000001">
    <property type="protein sequence ID" value="SKA64979.1"/>
    <property type="molecule type" value="Genomic_DNA"/>
</dbReference>
<dbReference type="Pfam" id="PF04015">
    <property type="entry name" value="DUF362"/>
    <property type="match status" value="1"/>
</dbReference>
<evidence type="ECO:0000259" key="1">
    <source>
        <dbReference type="Pfam" id="PF04015"/>
    </source>
</evidence>
<evidence type="ECO:0000313" key="2">
    <source>
        <dbReference type="EMBL" id="SKA64979.1"/>
    </source>
</evidence>
<feature type="domain" description="DUF362" evidence="1">
    <location>
        <begin position="100"/>
        <end position="293"/>
    </location>
</feature>
<organism evidence="2 3">
    <name type="scientific">Desulfobaculum bizertense DSM 18034</name>
    <dbReference type="NCBI Taxonomy" id="1121442"/>
    <lineage>
        <taxon>Bacteria</taxon>
        <taxon>Pseudomonadati</taxon>
        <taxon>Thermodesulfobacteriota</taxon>
        <taxon>Desulfovibrionia</taxon>
        <taxon>Desulfovibrionales</taxon>
        <taxon>Desulfovibrionaceae</taxon>
        <taxon>Desulfobaculum</taxon>
    </lineage>
</organism>
<dbReference type="InterPro" id="IPR007160">
    <property type="entry name" value="DUF362"/>
</dbReference>
<name>A0A1T4VJ52_9BACT</name>
<gene>
    <name evidence="2" type="ORF">SAMN02745702_00438</name>
</gene>
<protein>
    <submittedName>
        <fullName evidence="2">Uncharacterized conserved protein, DUF362 family</fullName>
    </submittedName>
</protein>
<evidence type="ECO:0000313" key="3">
    <source>
        <dbReference type="Proteomes" id="UP000189733"/>
    </source>
</evidence>
<accession>A0A1T4VJ52</accession>
<keyword evidence="3" id="KW-1185">Reference proteome</keyword>
<sequence>MQAFGSQGIFRVGKQLFFLFCQGRLPKNSPQLRASTEFPHKKVQDLQGFTARYNVLFMPYPKTASVALASCRDYEKKCLEERLESLLAATGLAVRPGERILVKPNLVSGKNPLACTEPALAAAVCAYALDHDADVTVADSPAFGSAALVAEKTGLQSALAPLGLRVETLNEPASRGLSFSAQIGVSRKALEADRIFNLPRLKAHCQMRLSLAVKNLFGCVTGIRKAIAHSRYGECENRFEAMILDIGDMLPPSINLLDGVTCMHKTGPTDGEALELGFLALSENPVALDTCIAHMLGLEPRDLTLWAEAVERGIPGASLEDLCFPLEQPDAFPCDAFIVPHILKPVSFRPSRLALSALKRLCAHFR</sequence>
<proteinExistence type="predicted"/>